<dbReference type="InterPro" id="IPR050534">
    <property type="entry name" value="Coronavir_polyprotein_1ab"/>
</dbReference>
<dbReference type="Gene3D" id="2.30.30.940">
    <property type="match status" value="1"/>
</dbReference>
<dbReference type="AlphaFoldDB" id="A0AAW8AV28"/>
<comment type="caution">
    <text evidence="4">The sequence shown here is derived from an EMBL/GenBank/DDBJ whole genome shotgun (WGS) entry which is preliminary data.</text>
</comment>
<evidence type="ECO:0000256" key="2">
    <source>
        <dbReference type="ARBA" id="ARBA00022840"/>
    </source>
</evidence>
<protein>
    <submittedName>
        <fullName evidence="4">AAA family ATPase</fullName>
    </submittedName>
</protein>
<dbReference type="Gene3D" id="1.10.150.20">
    <property type="entry name" value="5' to 3' exonuclease, C-terminal subdomain"/>
    <property type="match status" value="1"/>
</dbReference>
<dbReference type="PANTHER" id="PTHR43788:SF6">
    <property type="entry name" value="DNA HELICASE B"/>
    <property type="match status" value="1"/>
</dbReference>
<dbReference type="CDD" id="cd18809">
    <property type="entry name" value="SF1_C_RecD"/>
    <property type="match status" value="1"/>
</dbReference>
<dbReference type="GeneID" id="84654427"/>
<dbReference type="SUPFAM" id="SSF47781">
    <property type="entry name" value="RuvA domain 2-like"/>
    <property type="match status" value="1"/>
</dbReference>
<proteinExistence type="predicted"/>
<name>A0AAW8AV28_ACILW</name>
<reference evidence="4" key="1">
    <citation type="submission" date="2023-07" db="EMBL/GenBank/DDBJ databases">
        <title>Dynamics of blaOXA-23 gene transmission in Acinetobacter spp. from contaminated veterinary surfaces.</title>
        <authorList>
            <person name="Moreira Da Silva J."/>
            <person name="Menezes J."/>
            <person name="Fernandes L."/>
            <person name="Marques C."/>
            <person name="Amaral A."/>
            <person name="Timofte D."/>
            <person name="Pomba C."/>
        </authorList>
    </citation>
    <scope>NUCLEOTIDE SEQUENCE</scope>
    <source>
        <strain evidence="4">CMVB11Z4A1</strain>
    </source>
</reference>
<dbReference type="Gene3D" id="3.40.50.300">
    <property type="entry name" value="P-loop containing nucleotide triphosphate hydrolases"/>
    <property type="match status" value="2"/>
</dbReference>
<dbReference type="InterPro" id="IPR010994">
    <property type="entry name" value="RuvA_2-like"/>
</dbReference>
<keyword evidence="2" id="KW-0067">ATP-binding</keyword>
<dbReference type="Proteomes" id="UP001242129">
    <property type="component" value="Unassembled WGS sequence"/>
</dbReference>
<dbReference type="GO" id="GO:0003678">
    <property type="term" value="F:DNA helicase activity"/>
    <property type="evidence" value="ECO:0007669"/>
    <property type="project" value="UniProtKB-ARBA"/>
</dbReference>
<gene>
    <name evidence="4" type="ORF">Q8G51_06745</name>
</gene>
<dbReference type="CDD" id="cd17933">
    <property type="entry name" value="DEXSc_RecD-like"/>
    <property type="match status" value="1"/>
</dbReference>
<organism evidence="4 5">
    <name type="scientific">Acinetobacter lwoffii</name>
    <dbReference type="NCBI Taxonomy" id="28090"/>
    <lineage>
        <taxon>Bacteria</taxon>
        <taxon>Pseudomonadati</taxon>
        <taxon>Pseudomonadota</taxon>
        <taxon>Gammaproteobacteria</taxon>
        <taxon>Moraxellales</taxon>
        <taxon>Moraxellaceae</taxon>
        <taxon>Acinetobacter</taxon>
    </lineage>
</organism>
<dbReference type="GO" id="GO:0005524">
    <property type="term" value="F:ATP binding"/>
    <property type="evidence" value="ECO:0007669"/>
    <property type="project" value="UniProtKB-KW"/>
</dbReference>
<keyword evidence="1" id="KW-0547">Nucleotide-binding</keyword>
<sequence>MMRVQIAKIRGSGVRTAWEIADDGSIIRRMTTLCLLFPEKYRDAAEVGTVWNVAGGTRNHTFKAGNQDITERYMKVKEAEFLRPSGELLARWIAANIEGVGEVKAKRLVRQYPDLDSRVRQKDVEALTSVAGVSTQSAHAIIEKWPSERFYAALEWLQGSKLPLSLAQTLARVYDDPVKTISDDPLILTAFGVSFDDTLKLIKSMKLDVPDSRIKSAIAEQIATEHCFSTGSTVIPEDKLEERSKSLCKGLELDSNGVTDAAIKHGSLLKVEGGFQSLGAAIQERTVGRFLVKCQQRSKGSGSLLAEWEKDLTNDKIEAALKSFESSLPFAMTAEQREAVIGAVKSSVSIISGGAGTGKTTILLAMLAVYEKLSSGMAIHQLALSGRAAQRMAESTGRPAQTIAKFISDHLGEKKPDVEEHLLLVVDEASMVDLVSAYKVVGLLPYATRVVLVGDVSQLPPVGGGLIFHAAMNSALPVFELTQVKRQGEQSGIHQLATSIRNGELDAKLLNSSTGDTRYLPESTHETLVAEYKKTKSAADCIVLTPTRKGPLGVEEINKLIQAQYDEYAPDELHHKHPWLEWIPWITRSGAKLRLGDRIMVTRNDYEADIRNGDLGEIVEVYDSPQDGAYGLMNIDGNLIDITDDTIENIDLGYAITIHKSQGSQWPKCILMLPSYASRMTDQSLLYTAVTRPSSELVMMGDSSLIQSAIDMGNSASKRITNIAPFLCPDRSAVR</sequence>
<evidence type="ECO:0000313" key="5">
    <source>
        <dbReference type="Proteomes" id="UP001242129"/>
    </source>
</evidence>
<dbReference type="InterPro" id="IPR027417">
    <property type="entry name" value="P-loop_NTPase"/>
</dbReference>
<evidence type="ECO:0000259" key="3">
    <source>
        <dbReference type="Pfam" id="PF13538"/>
    </source>
</evidence>
<feature type="domain" description="UvrD-like helicase C-terminal" evidence="3">
    <location>
        <begin position="653"/>
        <end position="699"/>
    </location>
</feature>
<dbReference type="SUPFAM" id="SSF52540">
    <property type="entry name" value="P-loop containing nucleoside triphosphate hydrolases"/>
    <property type="match status" value="2"/>
</dbReference>
<dbReference type="Pfam" id="PF13538">
    <property type="entry name" value="UvrD_C_2"/>
    <property type="match status" value="1"/>
</dbReference>
<dbReference type="EMBL" id="JAUUUS010000086">
    <property type="protein sequence ID" value="MDP1447512.1"/>
    <property type="molecule type" value="Genomic_DNA"/>
</dbReference>
<accession>A0AAW8AV28</accession>
<dbReference type="PANTHER" id="PTHR43788">
    <property type="entry name" value="DNA2/NAM7 HELICASE FAMILY MEMBER"/>
    <property type="match status" value="1"/>
</dbReference>
<dbReference type="Pfam" id="PF13604">
    <property type="entry name" value="AAA_30"/>
    <property type="match status" value="1"/>
</dbReference>
<dbReference type="InterPro" id="IPR027785">
    <property type="entry name" value="UvrD-like_helicase_C"/>
</dbReference>
<evidence type="ECO:0000256" key="1">
    <source>
        <dbReference type="ARBA" id="ARBA00022741"/>
    </source>
</evidence>
<evidence type="ECO:0000313" key="4">
    <source>
        <dbReference type="EMBL" id="MDP1447512.1"/>
    </source>
</evidence>
<dbReference type="RefSeq" id="WP_192991767.1">
    <property type="nucleotide sequence ID" value="NZ_JAUUUQ010000095.1"/>
</dbReference>